<protein>
    <recommendedName>
        <fullName evidence="3">Peptidase M13 N-terminal domain-containing protein</fullName>
    </recommendedName>
</protein>
<dbReference type="GO" id="GO:0008237">
    <property type="term" value="F:metallopeptidase activity"/>
    <property type="evidence" value="ECO:0007669"/>
    <property type="project" value="InterPro"/>
</dbReference>
<organism evidence="4 5">
    <name type="scientific">Rhipicephalus microplus</name>
    <name type="common">Cattle tick</name>
    <name type="synonym">Boophilus microplus</name>
    <dbReference type="NCBI Taxonomy" id="6941"/>
    <lineage>
        <taxon>Eukaryota</taxon>
        <taxon>Metazoa</taxon>
        <taxon>Ecdysozoa</taxon>
        <taxon>Arthropoda</taxon>
        <taxon>Chelicerata</taxon>
        <taxon>Arachnida</taxon>
        <taxon>Acari</taxon>
        <taxon>Parasitiformes</taxon>
        <taxon>Ixodida</taxon>
        <taxon>Ixodoidea</taxon>
        <taxon>Ixodidae</taxon>
        <taxon>Rhipicephalinae</taxon>
        <taxon>Rhipicephalus</taxon>
        <taxon>Boophilus</taxon>
    </lineage>
</organism>
<sequence length="494" mass="54513">MSFSAKSTSQEKAPNADSSATSAASVAQGGSSALSKPPAQDKLVLDERRSRQSHRRQSKAQRGPRSSMQSNATKTPTNPDVQVGEERKGVRGDEVIRTTGLKRLATTDVLRQPRGSQPALSVTTERAKAAASGISPVSPESTAFYSSNPAALTPFRDKGSQGRKSLKALDKLLKNRAVPRVEPSPATAAAKKYRLPYKVKVLLAVSVIAVIVGFTLLLLNLKPKRHRVEFCVTKGEIDKITSLPLAVHMRDMFNAVLRITPPVTLDELVLVSDLSVFNSIMKVLNRVNDTTLLRHVAYLFAQTYGAVAYPRGFLLVLHGSEAQAKEARPRFCARRVEPSFKLLVAALTSVAQFSEEERRSVVERLEEIVQVAMNKTGASSWLDSRIKKAALEKLSNVQTVVWPSQKFLSPSRLEEVYKRFPEDATSFTEFWIEARRSQRLLFGTDASTEELLLGNNYKMHRLRAKWLTVPTGKSVGNALVAKTYDNNPTGYHSR</sequence>
<feature type="region of interest" description="Disordered" evidence="1">
    <location>
        <begin position="1"/>
        <end position="92"/>
    </location>
</feature>
<dbReference type="InterPro" id="IPR008753">
    <property type="entry name" value="Peptidase_M13_N"/>
</dbReference>
<dbReference type="Gene3D" id="3.40.390.10">
    <property type="entry name" value="Collagenase (Catalytic Domain)"/>
    <property type="match status" value="1"/>
</dbReference>
<evidence type="ECO:0000256" key="2">
    <source>
        <dbReference type="SAM" id="Phobius"/>
    </source>
</evidence>
<accession>A0A9J6DXK9</accession>
<feature type="domain" description="Peptidase M13 N-terminal" evidence="3">
    <location>
        <begin position="246"/>
        <end position="399"/>
    </location>
</feature>
<gene>
    <name evidence="4" type="ORF">HPB51_000031</name>
</gene>
<feature type="transmembrane region" description="Helical" evidence="2">
    <location>
        <begin position="201"/>
        <end position="221"/>
    </location>
</feature>
<dbReference type="Pfam" id="PF05649">
    <property type="entry name" value="Peptidase_M13_N"/>
    <property type="match status" value="1"/>
</dbReference>
<keyword evidence="2" id="KW-0472">Membrane</keyword>
<feature type="compositionally biased region" description="Polar residues" evidence="1">
    <location>
        <begin position="1"/>
        <end position="12"/>
    </location>
</feature>
<dbReference type="EMBL" id="JABSTU010000006">
    <property type="protein sequence ID" value="KAH8026909.1"/>
    <property type="molecule type" value="Genomic_DNA"/>
</dbReference>
<keyword evidence="2" id="KW-1133">Transmembrane helix</keyword>
<dbReference type="InterPro" id="IPR042089">
    <property type="entry name" value="Peptidase_M13_dom_2"/>
</dbReference>
<feature type="compositionally biased region" description="Low complexity" evidence="1">
    <location>
        <begin position="13"/>
        <end position="35"/>
    </location>
</feature>
<dbReference type="InterPro" id="IPR024079">
    <property type="entry name" value="MetalloPept_cat_dom_sf"/>
</dbReference>
<proteinExistence type="predicted"/>
<dbReference type="SUPFAM" id="SSF55486">
    <property type="entry name" value="Metalloproteases ('zincins'), catalytic domain"/>
    <property type="match status" value="1"/>
</dbReference>
<name>A0A9J6DXK9_RHIMP</name>
<evidence type="ECO:0000259" key="3">
    <source>
        <dbReference type="Pfam" id="PF05649"/>
    </source>
</evidence>
<dbReference type="Gene3D" id="1.10.1380.10">
    <property type="entry name" value="Neutral endopeptidase , domain2"/>
    <property type="match status" value="1"/>
</dbReference>
<dbReference type="AlphaFoldDB" id="A0A9J6DXK9"/>
<evidence type="ECO:0000313" key="5">
    <source>
        <dbReference type="Proteomes" id="UP000821866"/>
    </source>
</evidence>
<reference evidence="4" key="2">
    <citation type="submission" date="2021-09" db="EMBL/GenBank/DDBJ databases">
        <authorList>
            <person name="Jia N."/>
            <person name="Wang J."/>
            <person name="Shi W."/>
            <person name="Du L."/>
            <person name="Sun Y."/>
            <person name="Zhan W."/>
            <person name="Jiang J."/>
            <person name="Wang Q."/>
            <person name="Zhang B."/>
            <person name="Ji P."/>
            <person name="Sakyi L.B."/>
            <person name="Cui X."/>
            <person name="Yuan T."/>
            <person name="Jiang B."/>
            <person name="Yang W."/>
            <person name="Lam T.T.-Y."/>
            <person name="Chang Q."/>
            <person name="Ding S."/>
            <person name="Wang X."/>
            <person name="Zhu J."/>
            <person name="Ruan X."/>
            <person name="Zhao L."/>
            <person name="Wei J."/>
            <person name="Que T."/>
            <person name="Du C."/>
            <person name="Cheng J."/>
            <person name="Dai P."/>
            <person name="Han X."/>
            <person name="Huang E."/>
            <person name="Gao Y."/>
            <person name="Liu J."/>
            <person name="Shao H."/>
            <person name="Ye R."/>
            <person name="Li L."/>
            <person name="Wei W."/>
            <person name="Wang X."/>
            <person name="Wang C."/>
            <person name="Huo Q."/>
            <person name="Li W."/>
            <person name="Guo W."/>
            <person name="Chen H."/>
            <person name="Chen S."/>
            <person name="Zhou L."/>
            <person name="Zhou L."/>
            <person name="Ni X."/>
            <person name="Tian J."/>
            <person name="Zhou Y."/>
            <person name="Sheng Y."/>
            <person name="Liu T."/>
            <person name="Pan Y."/>
            <person name="Xia L."/>
            <person name="Li J."/>
            <person name="Zhao F."/>
            <person name="Cao W."/>
        </authorList>
    </citation>
    <scope>NUCLEOTIDE SEQUENCE</scope>
    <source>
        <strain evidence="4">Rmic-2018</strain>
        <tissue evidence="4">Larvae</tissue>
    </source>
</reference>
<dbReference type="GO" id="GO:0006508">
    <property type="term" value="P:proteolysis"/>
    <property type="evidence" value="ECO:0007669"/>
    <property type="project" value="InterPro"/>
</dbReference>
<feature type="compositionally biased region" description="Polar residues" evidence="1">
    <location>
        <begin position="64"/>
        <end position="80"/>
    </location>
</feature>
<dbReference type="VEuPathDB" id="VectorBase:LOC119168423"/>
<evidence type="ECO:0000256" key="1">
    <source>
        <dbReference type="SAM" id="MobiDB-lite"/>
    </source>
</evidence>
<dbReference type="VEuPathDB" id="VectorBase:LOC119178544"/>
<comment type="caution">
    <text evidence="4">The sequence shown here is derived from an EMBL/GenBank/DDBJ whole genome shotgun (WGS) entry which is preliminary data.</text>
</comment>
<dbReference type="Proteomes" id="UP000821866">
    <property type="component" value="Chromosome 4"/>
</dbReference>
<keyword evidence="5" id="KW-1185">Reference proteome</keyword>
<keyword evidence="2" id="KW-0812">Transmembrane</keyword>
<evidence type="ECO:0000313" key="4">
    <source>
        <dbReference type="EMBL" id="KAH8026909.1"/>
    </source>
</evidence>
<reference evidence="4" key="1">
    <citation type="journal article" date="2020" name="Cell">
        <title>Large-Scale Comparative Analyses of Tick Genomes Elucidate Their Genetic Diversity and Vector Capacities.</title>
        <authorList>
            <consortium name="Tick Genome and Microbiome Consortium (TIGMIC)"/>
            <person name="Jia N."/>
            <person name="Wang J."/>
            <person name="Shi W."/>
            <person name="Du L."/>
            <person name="Sun Y."/>
            <person name="Zhan W."/>
            <person name="Jiang J.F."/>
            <person name="Wang Q."/>
            <person name="Zhang B."/>
            <person name="Ji P."/>
            <person name="Bell-Sakyi L."/>
            <person name="Cui X.M."/>
            <person name="Yuan T.T."/>
            <person name="Jiang B.G."/>
            <person name="Yang W.F."/>
            <person name="Lam T.T."/>
            <person name="Chang Q.C."/>
            <person name="Ding S.J."/>
            <person name="Wang X.J."/>
            <person name="Zhu J.G."/>
            <person name="Ruan X.D."/>
            <person name="Zhao L."/>
            <person name="Wei J.T."/>
            <person name="Ye R.Z."/>
            <person name="Que T.C."/>
            <person name="Du C.H."/>
            <person name="Zhou Y.H."/>
            <person name="Cheng J.X."/>
            <person name="Dai P.F."/>
            <person name="Guo W.B."/>
            <person name="Han X.H."/>
            <person name="Huang E.J."/>
            <person name="Li L.F."/>
            <person name="Wei W."/>
            <person name="Gao Y.C."/>
            <person name="Liu J.Z."/>
            <person name="Shao H.Z."/>
            <person name="Wang X."/>
            <person name="Wang C.C."/>
            <person name="Yang T.C."/>
            <person name="Huo Q.B."/>
            <person name="Li W."/>
            <person name="Chen H.Y."/>
            <person name="Chen S.E."/>
            <person name="Zhou L.G."/>
            <person name="Ni X.B."/>
            <person name="Tian J.H."/>
            <person name="Sheng Y."/>
            <person name="Liu T."/>
            <person name="Pan Y.S."/>
            <person name="Xia L.Y."/>
            <person name="Li J."/>
            <person name="Zhao F."/>
            <person name="Cao W.C."/>
        </authorList>
    </citation>
    <scope>NUCLEOTIDE SEQUENCE</scope>
    <source>
        <strain evidence="4">Rmic-2018</strain>
    </source>
</reference>